<evidence type="ECO:0000256" key="1">
    <source>
        <dbReference type="ARBA" id="ARBA00004475"/>
    </source>
</evidence>
<comment type="subcellular location">
    <subcellularLocation>
        <location evidence="1">Cell projection</location>
        <location evidence="1">Microvillus membrane</location>
        <topology evidence="1">Multi-pass membrane protein</topology>
    </subcellularLocation>
</comment>
<dbReference type="InterPro" id="IPR008795">
    <property type="entry name" value="Prominin"/>
</dbReference>
<name>A0A8C3MVI0_GEOPR</name>
<evidence type="ECO:0000256" key="6">
    <source>
        <dbReference type="ARBA" id="ARBA00023180"/>
    </source>
</evidence>
<evidence type="ECO:0000256" key="2">
    <source>
        <dbReference type="ARBA" id="ARBA00006058"/>
    </source>
</evidence>
<dbReference type="GO" id="GO:0071914">
    <property type="term" value="C:prominosome"/>
    <property type="evidence" value="ECO:0007669"/>
    <property type="project" value="TreeGrafter"/>
</dbReference>
<feature type="region of interest" description="Disordered" evidence="7">
    <location>
        <begin position="820"/>
        <end position="851"/>
    </location>
</feature>
<keyword evidence="10" id="KW-1185">Reference proteome</keyword>
<dbReference type="AlphaFoldDB" id="A0A8C3MVI0"/>
<reference evidence="9" key="3">
    <citation type="submission" date="2025-09" db="UniProtKB">
        <authorList>
            <consortium name="Ensembl"/>
        </authorList>
    </citation>
    <scope>IDENTIFICATION</scope>
</reference>
<evidence type="ECO:0000313" key="9">
    <source>
        <dbReference type="Ensembl" id="ENSCPVP00000008861.2"/>
    </source>
</evidence>
<accession>A0A8C3MVI0</accession>
<gene>
    <name evidence="9" type="primary">PROM2</name>
</gene>
<proteinExistence type="inferred from homology"/>
<organism evidence="9 10">
    <name type="scientific">Geospiza parvula</name>
    <name type="common">Small tree-finch</name>
    <name type="synonym">Camarhynchus parvulus</name>
    <dbReference type="NCBI Taxonomy" id="87175"/>
    <lineage>
        <taxon>Eukaryota</taxon>
        <taxon>Metazoa</taxon>
        <taxon>Chordata</taxon>
        <taxon>Craniata</taxon>
        <taxon>Vertebrata</taxon>
        <taxon>Euteleostomi</taxon>
        <taxon>Archelosauria</taxon>
        <taxon>Archosauria</taxon>
        <taxon>Dinosauria</taxon>
        <taxon>Saurischia</taxon>
        <taxon>Theropoda</taxon>
        <taxon>Coelurosauria</taxon>
        <taxon>Aves</taxon>
        <taxon>Neognathae</taxon>
        <taxon>Neoaves</taxon>
        <taxon>Telluraves</taxon>
        <taxon>Australaves</taxon>
        <taxon>Passeriformes</taxon>
        <taxon>Thraupidae</taxon>
        <taxon>Camarhynchus</taxon>
    </lineage>
</organism>
<dbReference type="GO" id="GO:0031528">
    <property type="term" value="C:microvillus membrane"/>
    <property type="evidence" value="ECO:0007669"/>
    <property type="project" value="UniProtKB-SubCell"/>
</dbReference>
<dbReference type="Ensembl" id="ENSCPVT00000009230.2">
    <property type="protein sequence ID" value="ENSCPVP00000008861.2"/>
    <property type="gene ID" value="ENSCPVG00000006489.2"/>
</dbReference>
<dbReference type="Proteomes" id="UP000694382">
    <property type="component" value="Chromosome 22"/>
</dbReference>
<feature type="region of interest" description="Disordered" evidence="7">
    <location>
        <begin position="793"/>
        <end position="812"/>
    </location>
</feature>
<feature type="transmembrane region" description="Helical" evidence="8">
    <location>
        <begin position="429"/>
        <end position="454"/>
    </location>
</feature>
<reference evidence="9" key="1">
    <citation type="submission" date="2020-02" db="EMBL/GenBank/DDBJ databases">
        <authorList>
            <person name="Enbody D E."/>
            <person name="Pettersson E M."/>
        </authorList>
    </citation>
    <scope>NUCLEOTIDE SEQUENCE [LARGE SCALE GENOMIC DNA]</scope>
</reference>
<dbReference type="GO" id="GO:0005929">
    <property type="term" value="C:cilium"/>
    <property type="evidence" value="ECO:0007669"/>
    <property type="project" value="TreeGrafter"/>
</dbReference>
<sequence>MFPPGTGHLEHPELGAGAPQRGSPVAQVVQYELGYVVCAAVALLFTVAVPVAGMCFCYCRSRRRCGGRLRAHRRSLGCRRRCLLACLSFTSLVMLVSVTCALVTSQRVKGQMEPGLGAVPSTLRTLRQHLANVPQGVQMVVDKFEVPRKQISSDLGGLSRSVGLSIHAQLQAMTYAALADLQDRAADLQSSLHHLQIAHRTARALAAARAELEPALRERRRRVVALLDDPRCTSCASVLGRAQGLQLGADYGKVGTGSWWPRSPPQAAAPRLTGSFVPAPKVPSVEKVLKALAGLPRSDFAEMIRQANGTFNSIPELAVERMAQVIQDLRADLARTAEKVQSIADGFPLPDYTRPASEALAEAEQRSRPYLREAERLERYRWIAGTVLCSIILLILACNVTGMALGAYGLSKREDPSDYECRGEAGAKFLLVGVALAFLFSWLLVLLVFATFLVGGNIQTLVCRNWVNQEIYKFIDTPGNLPPSMNLSRQLNLRRDSNLSSAYRECKSGAGLWEVLQLDGSYDLDEHLRTPQYTADFQKRLGDFTAELGAVRLLRSEGRQDLETFARSGLDEVDYGRFQEEMKNPVVQTSLPGLARNLEGLQKMQRNSTVAARLAAEARALWHMQNSTVQSQEALVAKLGESVQFLSRLALHLKERVSRTLATTASVEARLPLQAQQILRQELGCFARKELRYFTQYLNWVGQTVRAPPSPRGDFWGPGAPADPSPQANRTPAARRDARLLAAEGGRGFVPAAGHGPGQRAGDPVRPHRRALERLLVQPGLLHLLPHPQHHLRRQTHQTLPPHPQPPDLHGVRGDLSLPHPPSHSAQALARGSAGCGAPGAATNPNPTQSTKLRIPLAPLRAWDPSAVSFSVSFGVWRPSRAWGSQRFGVSGGLTEIWGLWGLPEPGWKGRLPRPSHTPQRSPHSPHPWAVWGTLKPSPKICPWLFCSHPPCSRRPQGTVLRGFGVRGLRGFR</sequence>
<evidence type="ECO:0000256" key="3">
    <source>
        <dbReference type="ARBA" id="ARBA00022692"/>
    </source>
</evidence>
<evidence type="ECO:0000256" key="5">
    <source>
        <dbReference type="ARBA" id="ARBA00023136"/>
    </source>
</evidence>
<keyword evidence="6" id="KW-0325">Glycoprotein</keyword>
<dbReference type="Pfam" id="PF05478">
    <property type="entry name" value="Prominin"/>
    <property type="match status" value="2"/>
</dbReference>
<reference evidence="9" key="2">
    <citation type="submission" date="2025-08" db="UniProtKB">
        <authorList>
            <consortium name="Ensembl"/>
        </authorList>
    </citation>
    <scope>IDENTIFICATION</scope>
</reference>
<dbReference type="GO" id="GO:0015485">
    <property type="term" value="F:cholesterol binding"/>
    <property type="evidence" value="ECO:0007669"/>
    <property type="project" value="TreeGrafter"/>
</dbReference>
<evidence type="ECO:0000256" key="7">
    <source>
        <dbReference type="SAM" id="MobiDB-lite"/>
    </source>
</evidence>
<feature type="transmembrane region" description="Helical" evidence="8">
    <location>
        <begin position="82"/>
        <end position="104"/>
    </location>
</feature>
<feature type="region of interest" description="Disordered" evidence="7">
    <location>
        <begin position="711"/>
        <end position="734"/>
    </location>
</feature>
<dbReference type="GO" id="GO:0016324">
    <property type="term" value="C:apical plasma membrane"/>
    <property type="evidence" value="ECO:0007669"/>
    <property type="project" value="TreeGrafter"/>
</dbReference>
<keyword evidence="4 8" id="KW-1133">Transmembrane helix</keyword>
<evidence type="ECO:0000256" key="4">
    <source>
        <dbReference type="ARBA" id="ARBA00022989"/>
    </source>
</evidence>
<feature type="transmembrane region" description="Helical" evidence="8">
    <location>
        <begin position="382"/>
        <end position="408"/>
    </location>
</feature>
<dbReference type="PANTHER" id="PTHR22730:SF6">
    <property type="entry name" value="PROMININ-2"/>
    <property type="match status" value="1"/>
</dbReference>
<evidence type="ECO:0000313" key="10">
    <source>
        <dbReference type="Proteomes" id="UP000694382"/>
    </source>
</evidence>
<protein>
    <submittedName>
        <fullName evidence="9">Prominin 2</fullName>
    </submittedName>
</protein>
<dbReference type="GO" id="GO:0009986">
    <property type="term" value="C:cell surface"/>
    <property type="evidence" value="ECO:0007669"/>
    <property type="project" value="TreeGrafter"/>
</dbReference>
<feature type="transmembrane region" description="Helical" evidence="8">
    <location>
        <begin position="33"/>
        <end position="61"/>
    </location>
</feature>
<accession>A0A8U8CB23</accession>
<keyword evidence="5 8" id="KW-0472">Membrane</keyword>
<dbReference type="PANTHER" id="PTHR22730">
    <property type="entry name" value="PROMININ PROM PROTEIN"/>
    <property type="match status" value="1"/>
</dbReference>
<keyword evidence="3 8" id="KW-0812">Transmembrane</keyword>
<comment type="similarity">
    <text evidence="2">Belongs to the prominin family.</text>
</comment>
<evidence type="ECO:0000256" key="8">
    <source>
        <dbReference type="SAM" id="Phobius"/>
    </source>
</evidence>